<accession>A0A4C1TU87</accession>
<comment type="caution">
    <text evidence="1">The sequence shown here is derived from an EMBL/GenBank/DDBJ whole genome shotgun (WGS) entry which is preliminary data.</text>
</comment>
<dbReference type="Pfam" id="PF07898">
    <property type="entry name" value="DUF1676"/>
    <property type="match status" value="1"/>
</dbReference>
<dbReference type="OrthoDB" id="8194491at2759"/>
<proteinExistence type="predicted"/>
<dbReference type="InterPro" id="IPR012464">
    <property type="entry name" value="DUF1676"/>
</dbReference>
<name>A0A4C1TU87_EUMVA</name>
<dbReference type="Proteomes" id="UP000299102">
    <property type="component" value="Unassembled WGS sequence"/>
</dbReference>
<sequence>MHTIKSDGRSLVTWSYGDLSSGDEEIKLSSVRHANTIRPRRRATMKLIPVLAALSFARAMPAAREEGLVASFVSALTDCVEGDTMLCLKEKAMKYTENLAVSKELNVADGITFSRTGSPRSARSYQPLSDDPKAREVQIEERILDNVIDFLDNHVVQLRMPKSFVEDNVLDEEGE</sequence>
<evidence type="ECO:0000313" key="2">
    <source>
        <dbReference type="Proteomes" id="UP000299102"/>
    </source>
</evidence>
<evidence type="ECO:0000313" key="1">
    <source>
        <dbReference type="EMBL" id="GBP17583.1"/>
    </source>
</evidence>
<dbReference type="PANTHER" id="PTHR21879:SF1">
    <property type="entry name" value="FI01546P"/>
    <property type="match status" value="1"/>
</dbReference>
<dbReference type="AlphaFoldDB" id="A0A4C1TU87"/>
<gene>
    <name evidence="1" type="ORF">EVAR_12295_1</name>
</gene>
<keyword evidence="2" id="KW-1185">Reference proteome</keyword>
<dbReference type="PANTHER" id="PTHR21879">
    <property type="entry name" value="FI03362P-RELATED-RELATED"/>
    <property type="match status" value="1"/>
</dbReference>
<dbReference type="GO" id="GO:0016020">
    <property type="term" value="C:membrane"/>
    <property type="evidence" value="ECO:0007669"/>
    <property type="project" value="TreeGrafter"/>
</dbReference>
<reference evidence="1 2" key="1">
    <citation type="journal article" date="2019" name="Commun. Biol.">
        <title>The bagworm genome reveals a unique fibroin gene that provides high tensile strength.</title>
        <authorList>
            <person name="Kono N."/>
            <person name="Nakamura H."/>
            <person name="Ohtoshi R."/>
            <person name="Tomita M."/>
            <person name="Numata K."/>
            <person name="Arakawa K."/>
        </authorList>
    </citation>
    <scope>NUCLEOTIDE SEQUENCE [LARGE SCALE GENOMIC DNA]</scope>
</reference>
<dbReference type="EMBL" id="BGZK01000088">
    <property type="protein sequence ID" value="GBP17583.1"/>
    <property type="molecule type" value="Genomic_DNA"/>
</dbReference>
<dbReference type="STRING" id="151549.A0A4C1TU87"/>
<protein>
    <submittedName>
        <fullName evidence="1">Uncharacterized protein</fullName>
    </submittedName>
</protein>
<organism evidence="1 2">
    <name type="scientific">Eumeta variegata</name>
    <name type="common">Bagworm moth</name>
    <name type="synonym">Eumeta japonica</name>
    <dbReference type="NCBI Taxonomy" id="151549"/>
    <lineage>
        <taxon>Eukaryota</taxon>
        <taxon>Metazoa</taxon>
        <taxon>Ecdysozoa</taxon>
        <taxon>Arthropoda</taxon>
        <taxon>Hexapoda</taxon>
        <taxon>Insecta</taxon>
        <taxon>Pterygota</taxon>
        <taxon>Neoptera</taxon>
        <taxon>Endopterygota</taxon>
        <taxon>Lepidoptera</taxon>
        <taxon>Glossata</taxon>
        <taxon>Ditrysia</taxon>
        <taxon>Tineoidea</taxon>
        <taxon>Psychidae</taxon>
        <taxon>Oiketicinae</taxon>
        <taxon>Eumeta</taxon>
    </lineage>
</organism>